<evidence type="ECO:0000256" key="3">
    <source>
        <dbReference type="ARBA" id="ARBA00022692"/>
    </source>
</evidence>
<evidence type="ECO:0000256" key="4">
    <source>
        <dbReference type="ARBA" id="ARBA00022989"/>
    </source>
</evidence>
<evidence type="ECO:0000256" key="1">
    <source>
        <dbReference type="ARBA" id="ARBA00004651"/>
    </source>
</evidence>
<dbReference type="EMBL" id="JAZGQO010000010">
    <property type="protein sequence ID" value="KAK6177635.1"/>
    <property type="molecule type" value="Genomic_DNA"/>
</dbReference>
<feature type="transmembrane region" description="Helical" evidence="10">
    <location>
        <begin position="338"/>
        <end position="358"/>
    </location>
</feature>
<dbReference type="PROSITE" id="PS00237">
    <property type="entry name" value="G_PROTEIN_RECEP_F1_1"/>
    <property type="match status" value="1"/>
</dbReference>
<sequence length="404" mass="45833">MMDTGYNVSNTIDCNTSNASCNVTLDDVEEKATELYIVVAILILFSIVGAIGNATSFYIYYKRRDKSTSVIFILALAGTDFLTCLVIIPYTIIFELVTYYLYYDILCKFYLFLITSNIPFSAFIMTAIAFDRYLCICHPFLHALNVTRAKILVLCLAFLALTFGMITGLSYGTYANELGPEEMEGMVSPDMFYNMTEYDVMDYPDVVANNETNETSNRGIYFNGYCALNKLIISDEFLNAYQKVYTGSFLVSFVAVVILYCMIYHSILARRAKKAKRKRKNYYTSVAGTEREANTMNTLTTTVNGNSGVPVTDKVTSQKPGKRPSTVRDTTLYANIKTALMLFVVTIVFTVAFLPSWLMAHHLLPFNIIVFYMYFSYNVANPIIYAFMNQTFREDLKNIVKICK</sequence>
<keyword evidence="13" id="KW-1185">Reference proteome</keyword>
<dbReference type="Gene3D" id="1.20.1070.10">
    <property type="entry name" value="Rhodopsin 7-helix transmembrane proteins"/>
    <property type="match status" value="1"/>
</dbReference>
<accession>A0AAN8JLP5</accession>
<keyword evidence="8 9" id="KW-0807">Transducer</keyword>
<dbReference type="GO" id="GO:0005886">
    <property type="term" value="C:plasma membrane"/>
    <property type="evidence" value="ECO:0007669"/>
    <property type="project" value="UniProtKB-SubCell"/>
</dbReference>
<dbReference type="AlphaFoldDB" id="A0AAN8JLP5"/>
<evidence type="ECO:0000256" key="5">
    <source>
        <dbReference type="ARBA" id="ARBA00023040"/>
    </source>
</evidence>
<dbReference type="PROSITE" id="PS50262">
    <property type="entry name" value="G_PROTEIN_RECEP_F1_2"/>
    <property type="match status" value="1"/>
</dbReference>
<reference evidence="12 13" key="1">
    <citation type="submission" date="2024-01" db="EMBL/GenBank/DDBJ databases">
        <title>The genome of the rayed Mediterranean limpet Patella caerulea (Linnaeus, 1758).</title>
        <authorList>
            <person name="Anh-Thu Weber A."/>
            <person name="Halstead-Nussloch G."/>
        </authorList>
    </citation>
    <scope>NUCLEOTIDE SEQUENCE [LARGE SCALE GENOMIC DNA]</scope>
    <source>
        <strain evidence="12">AATW-2023a</strain>
        <tissue evidence="12">Whole specimen</tissue>
    </source>
</reference>
<organism evidence="12 13">
    <name type="scientific">Patella caerulea</name>
    <name type="common">Rayed Mediterranean limpet</name>
    <dbReference type="NCBI Taxonomy" id="87958"/>
    <lineage>
        <taxon>Eukaryota</taxon>
        <taxon>Metazoa</taxon>
        <taxon>Spiralia</taxon>
        <taxon>Lophotrochozoa</taxon>
        <taxon>Mollusca</taxon>
        <taxon>Gastropoda</taxon>
        <taxon>Patellogastropoda</taxon>
        <taxon>Patelloidea</taxon>
        <taxon>Patellidae</taxon>
        <taxon>Patella</taxon>
    </lineage>
</organism>
<dbReference type="PANTHER" id="PTHR24230">
    <property type="entry name" value="G-PROTEIN COUPLED RECEPTOR"/>
    <property type="match status" value="1"/>
</dbReference>
<dbReference type="Proteomes" id="UP001347796">
    <property type="component" value="Unassembled WGS sequence"/>
</dbReference>
<dbReference type="Pfam" id="PF00001">
    <property type="entry name" value="7tm_1"/>
    <property type="match status" value="1"/>
</dbReference>
<evidence type="ECO:0000256" key="10">
    <source>
        <dbReference type="SAM" id="Phobius"/>
    </source>
</evidence>
<dbReference type="CDD" id="cd00637">
    <property type="entry name" value="7tm_classA_rhodopsin-like"/>
    <property type="match status" value="1"/>
</dbReference>
<comment type="caution">
    <text evidence="12">The sequence shown here is derived from an EMBL/GenBank/DDBJ whole genome shotgun (WGS) entry which is preliminary data.</text>
</comment>
<comment type="similarity">
    <text evidence="9">Belongs to the G-protein coupled receptor 1 family.</text>
</comment>
<evidence type="ECO:0000256" key="6">
    <source>
        <dbReference type="ARBA" id="ARBA00023136"/>
    </source>
</evidence>
<keyword evidence="5 9" id="KW-0297">G-protein coupled receptor</keyword>
<evidence type="ECO:0000256" key="9">
    <source>
        <dbReference type="RuleBase" id="RU000688"/>
    </source>
</evidence>
<feature type="transmembrane region" description="Helical" evidence="10">
    <location>
        <begin position="244"/>
        <end position="269"/>
    </location>
</feature>
<protein>
    <recommendedName>
        <fullName evidence="11">G-protein coupled receptors family 1 profile domain-containing protein</fullName>
    </recommendedName>
</protein>
<evidence type="ECO:0000313" key="12">
    <source>
        <dbReference type="EMBL" id="KAK6177635.1"/>
    </source>
</evidence>
<evidence type="ECO:0000256" key="2">
    <source>
        <dbReference type="ARBA" id="ARBA00022475"/>
    </source>
</evidence>
<feature type="transmembrane region" description="Helical" evidence="10">
    <location>
        <begin position="70"/>
        <end position="103"/>
    </location>
</feature>
<feature type="transmembrane region" description="Helical" evidence="10">
    <location>
        <begin position="364"/>
        <end position="387"/>
    </location>
</feature>
<dbReference type="GO" id="GO:0008528">
    <property type="term" value="F:G protein-coupled peptide receptor activity"/>
    <property type="evidence" value="ECO:0007669"/>
    <property type="project" value="TreeGrafter"/>
</dbReference>
<evidence type="ECO:0000259" key="11">
    <source>
        <dbReference type="PROSITE" id="PS50262"/>
    </source>
</evidence>
<dbReference type="PRINTS" id="PR00237">
    <property type="entry name" value="GPCRRHODOPSN"/>
</dbReference>
<feature type="transmembrane region" description="Helical" evidence="10">
    <location>
        <begin position="109"/>
        <end position="130"/>
    </location>
</feature>
<dbReference type="InterPro" id="IPR000276">
    <property type="entry name" value="GPCR_Rhodpsn"/>
</dbReference>
<name>A0AAN8JLP5_PATCE</name>
<gene>
    <name evidence="12" type="ORF">SNE40_015695</name>
</gene>
<dbReference type="GO" id="GO:0007218">
    <property type="term" value="P:neuropeptide signaling pathway"/>
    <property type="evidence" value="ECO:0007669"/>
    <property type="project" value="TreeGrafter"/>
</dbReference>
<dbReference type="InterPro" id="IPR017452">
    <property type="entry name" value="GPCR_Rhodpsn_7TM"/>
</dbReference>
<keyword evidence="6 10" id="KW-0472">Membrane</keyword>
<keyword evidence="2" id="KW-1003">Cell membrane</keyword>
<keyword evidence="7 9" id="KW-0675">Receptor</keyword>
<evidence type="ECO:0000256" key="8">
    <source>
        <dbReference type="ARBA" id="ARBA00023224"/>
    </source>
</evidence>
<feature type="transmembrane region" description="Helical" evidence="10">
    <location>
        <begin position="35"/>
        <end position="61"/>
    </location>
</feature>
<dbReference type="PANTHER" id="PTHR24230:SF158">
    <property type="entry name" value="G-PROTEIN COUPLED RECEPTORS FAMILY 1 PROFILE DOMAIN-CONTAINING PROTEIN"/>
    <property type="match status" value="1"/>
</dbReference>
<keyword evidence="4 10" id="KW-1133">Transmembrane helix</keyword>
<evidence type="ECO:0000313" key="13">
    <source>
        <dbReference type="Proteomes" id="UP001347796"/>
    </source>
</evidence>
<proteinExistence type="inferred from homology"/>
<evidence type="ECO:0000256" key="7">
    <source>
        <dbReference type="ARBA" id="ARBA00023170"/>
    </source>
</evidence>
<keyword evidence="3 9" id="KW-0812">Transmembrane</keyword>
<dbReference type="SUPFAM" id="SSF81321">
    <property type="entry name" value="Family A G protein-coupled receptor-like"/>
    <property type="match status" value="1"/>
</dbReference>
<feature type="transmembrane region" description="Helical" evidence="10">
    <location>
        <begin position="151"/>
        <end position="174"/>
    </location>
</feature>
<comment type="subcellular location">
    <subcellularLocation>
        <location evidence="1">Cell membrane</location>
        <topology evidence="1">Multi-pass membrane protein</topology>
    </subcellularLocation>
</comment>
<feature type="domain" description="G-protein coupled receptors family 1 profile" evidence="11">
    <location>
        <begin position="52"/>
        <end position="385"/>
    </location>
</feature>